<gene>
    <name evidence="1" type="ORF">ERS013200_01591</name>
</gene>
<evidence type="ECO:0000313" key="1">
    <source>
        <dbReference type="EMBL" id="CSC52055.1"/>
    </source>
</evidence>
<proteinExistence type="predicted"/>
<evidence type="ECO:0000313" key="2">
    <source>
        <dbReference type="Proteomes" id="UP000041770"/>
    </source>
</evidence>
<accession>A0A655Y4R1</accession>
<name>A0A655Y4R1_VIBCL</name>
<dbReference type="EMBL" id="CWQY01000008">
    <property type="protein sequence ID" value="CSC52055.1"/>
    <property type="molecule type" value="Genomic_DNA"/>
</dbReference>
<sequence length="50" mass="5685">MIKHIRKQQVIHMATVTRHVDNLMAILRQATHRCGVIDVQTLVDAVPQPT</sequence>
<organism evidence="1 2">
    <name type="scientific">Vibrio cholerae</name>
    <dbReference type="NCBI Taxonomy" id="666"/>
    <lineage>
        <taxon>Bacteria</taxon>
        <taxon>Pseudomonadati</taxon>
        <taxon>Pseudomonadota</taxon>
        <taxon>Gammaproteobacteria</taxon>
        <taxon>Vibrionales</taxon>
        <taxon>Vibrionaceae</taxon>
        <taxon>Vibrio</taxon>
    </lineage>
</organism>
<protein>
    <submittedName>
        <fullName evidence="1">Uncharacterized protein</fullName>
    </submittedName>
</protein>
<dbReference type="AlphaFoldDB" id="A0A655Y4R1"/>
<reference evidence="1 2" key="1">
    <citation type="submission" date="2015-07" db="EMBL/GenBank/DDBJ databases">
        <authorList>
            <consortium name="Pathogen Informatics"/>
        </authorList>
    </citation>
    <scope>NUCLEOTIDE SEQUENCE [LARGE SCALE GENOMIC DNA]</scope>
    <source>
        <strain evidence="1 2">A316</strain>
    </source>
</reference>
<dbReference type="Proteomes" id="UP000041770">
    <property type="component" value="Unassembled WGS sequence"/>
</dbReference>